<reference evidence="2" key="1">
    <citation type="submission" date="2019-03" db="EMBL/GenBank/DDBJ databases">
        <title>Lake Tanganyika Metagenome-Assembled Genomes (MAGs).</title>
        <authorList>
            <person name="Tran P."/>
        </authorList>
    </citation>
    <scope>NUCLEOTIDE SEQUENCE</scope>
    <source>
        <strain evidence="2">K_DeepCast_150m_m2_040</strain>
    </source>
</reference>
<dbReference type="EMBL" id="VGIR01000049">
    <property type="protein sequence ID" value="MBM3331893.1"/>
    <property type="molecule type" value="Genomic_DNA"/>
</dbReference>
<dbReference type="SUPFAM" id="SSF55729">
    <property type="entry name" value="Acyl-CoA N-acyltransferases (Nat)"/>
    <property type="match status" value="1"/>
</dbReference>
<dbReference type="AlphaFoldDB" id="A0A937XEF4"/>
<dbReference type="CDD" id="cd04301">
    <property type="entry name" value="NAT_SF"/>
    <property type="match status" value="1"/>
</dbReference>
<feature type="domain" description="N-acetyltransferase" evidence="1">
    <location>
        <begin position="7"/>
        <end position="168"/>
    </location>
</feature>
<comment type="caution">
    <text evidence="2">The sequence shown here is derived from an EMBL/GenBank/DDBJ whole genome shotgun (WGS) entry which is preliminary data.</text>
</comment>
<sequence length="359" mass="39078">MNRRGAIVIRPWLPADNQALIDIARRMSLPARVRIGIERSPDFTAFCRAAGQGFDIVVAEVDGRVAGFLESRRLAYRLRGDPVPLMYVALAGVDPSFRRLGLFRLLSAEAERRSRQTDVGFAIGLVNARNPRMSTHLATGRQDVVLGRQLVVTSLLLGPRYRTAPDLQAGPATPADIPEMALLAARCYSRHLLAPAVDETALSRLGVENIAVVRNRSRIVAMLGTWDQRALRRILVVGYGRAERVLRGVLNLTSGLTHLVRLPAPGEELRVVYAAYAAAEPDSEGEFAGLLRSVCGRCARLGYHALLLGLPEDDPLAGASRGMLQFRNVDLPVVIPRDDASRALLGVGPPSVRFESAFA</sequence>
<dbReference type="PROSITE" id="PS51186">
    <property type="entry name" value="GNAT"/>
    <property type="match status" value="1"/>
</dbReference>
<accession>A0A937XEF4</accession>
<evidence type="ECO:0000313" key="2">
    <source>
        <dbReference type="EMBL" id="MBM3331893.1"/>
    </source>
</evidence>
<dbReference type="Gene3D" id="3.40.630.30">
    <property type="match status" value="1"/>
</dbReference>
<evidence type="ECO:0000313" key="3">
    <source>
        <dbReference type="Proteomes" id="UP000779900"/>
    </source>
</evidence>
<dbReference type="Proteomes" id="UP000779900">
    <property type="component" value="Unassembled WGS sequence"/>
</dbReference>
<gene>
    <name evidence="2" type="ORF">FJY68_08615</name>
</gene>
<organism evidence="2 3">
    <name type="scientific">candidate division WOR-3 bacterium</name>
    <dbReference type="NCBI Taxonomy" id="2052148"/>
    <lineage>
        <taxon>Bacteria</taxon>
        <taxon>Bacteria division WOR-3</taxon>
    </lineage>
</organism>
<dbReference type="InterPro" id="IPR016181">
    <property type="entry name" value="Acyl_CoA_acyltransferase"/>
</dbReference>
<protein>
    <recommendedName>
        <fullName evidence="1">N-acetyltransferase domain-containing protein</fullName>
    </recommendedName>
</protein>
<dbReference type="GO" id="GO:0016747">
    <property type="term" value="F:acyltransferase activity, transferring groups other than amino-acyl groups"/>
    <property type="evidence" value="ECO:0007669"/>
    <property type="project" value="InterPro"/>
</dbReference>
<name>A0A937XEF4_UNCW3</name>
<proteinExistence type="predicted"/>
<dbReference type="InterPro" id="IPR000182">
    <property type="entry name" value="GNAT_dom"/>
</dbReference>
<evidence type="ECO:0000259" key="1">
    <source>
        <dbReference type="PROSITE" id="PS51186"/>
    </source>
</evidence>